<sequence length="81" mass="8686">MTKYPPSNLITITIPIQIMLRPSNGDTAHRSVLKRIIHQSSSALEPSPVELPLFVDPAIAGLTIGAITAKVMFHVGVARGE</sequence>
<organism evidence="1 2">
    <name type="scientific">Neurospora intermedia</name>
    <dbReference type="NCBI Taxonomy" id="5142"/>
    <lineage>
        <taxon>Eukaryota</taxon>
        <taxon>Fungi</taxon>
        <taxon>Dikarya</taxon>
        <taxon>Ascomycota</taxon>
        <taxon>Pezizomycotina</taxon>
        <taxon>Sordariomycetes</taxon>
        <taxon>Sordariomycetidae</taxon>
        <taxon>Sordariales</taxon>
        <taxon>Sordariaceae</taxon>
        <taxon>Neurospora</taxon>
    </lineage>
</organism>
<accession>A0ABR3DJ62</accession>
<dbReference type="Proteomes" id="UP001451303">
    <property type="component" value="Unassembled WGS sequence"/>
</dbReference>
<comment type="caution">
    <text evidence="1">The sequence shown here is derived from an EMBL/GenBank/DDBJ whole genome shotgun (WGS) entry which is preliminary data.</text>
</comment>
<name>A0ABR3DJ62_NEUIN</name>
<proteinExistence type="predicted"/>
<reference evidence="1 2" key="1">
    <citation type="submission" date="2023-09" db="EMBL/GenBank/DDBJ databases">
        <title>Multi-omics analysis of a traditional fermented food reveals byproduct-associated fungal strains for waste-to-food upcycling.</title>
        <authorList>
            <consortium name="Lawrence Berkeley National Laboratory"/>
            <person name="Rekdal V.M."/>
            <person name="Villalobos-Escobedo J.M."/>
            <person name="Rodriguez-Valeron N."/>
            <person name="Garcia M.O."/>
            <person name="Vasquez D.P."/>
            <person name="Damayanti I."/>
            <person name="Sorensen P.M."/>
            <person name="Baidoo E.E."/>
            <person name="De Carvalho A.C."/>
            <person name="Riley R."/>
            <person name="Lipzen A."/>
            <person name="He G."/>
            <person name="Yan M."/>
            <person name="Haridas S."/>
            <person name="Daum C."/>
            <person name="Yoshinaga Y."/>
            <person name="Ng V."/>
            <person name="Grigoriev I.V."/>
            <person name="Munk R."/>
            <person name="Nuraida L."/>
            <person name="Wijaya C.H."/>
            <person name="Morales P.-C."/>
            <person name="Keasling J.D."/>
        </authorList>
    </citation>
    <scope>NUCLEOTIDE SEQUENCE [LARGE SCALE GENOMIC DNA]</scope>
    <source>
        <strain evidence="1 2">FGSC 2613</strain>
    </source>
</reference>
<evidence type="ECO:0000313" key="1">
    <source>
        <dbReference type="EMBL" id="KAL0472710.1"/>
    </source>
</evidence>
<evidence type="ECO:0000313" key="2">
    <source>
        <dbReference type="Proteomes" id="UP001451303"/>
    </source>
</evidence>
<dbReference type="EMBL" id="JAVLET010000002">
    <property type="protein sequence ID" value="KAL0472710.1"/>
    <property type="molecule type" value="Genomic_DNA"/>
</dbReference>
<keyword evidence="2" id="KW-1185">Reference proteome</keyword>
<gene>
    <name evidence="1" type="ORF">QR685DRAFT_490617</name>
</gene>
<protein>
    <submittedName>
        <fullName evidence="1">Uncharacterized protein</fullName>
    </submittedName>
</protein>